<dbReference type="GO" id="GO:0003676">
    <property type="term" value="F:nucleic acid binding"/>
    <property type="evidence" value="ECO:0007669"/>
    <property type="project" value="InterPro"/>
</dbReference>
<evidence type="ECO:0000313" key="1">
    <source>
        <dbReference type="EMBL" id="VDO22989.1"/>
    </source>
</evidence>
<name>A0A0N4W3F0_HAEPC</name>
<reference evidence="3" key="1">
    <citation type="submission" date="2017-02" db="UniProtKB">
        <authorList>
            <consortium name="WormBaseParasite"/>
        </authorList>
    </citation>
    <scope>IDENTIFICATION</scope>
</reference>
<gene>
    <name evidence="1" type="ORF">HPLM_LOCUS4329</name>
</gene>
<organism evidence="3">
    <name type="scientific">Haemonchus placei</name>
    <name type="common">Barber's pole worm</name>
    <dbReference type="NCBI Taxonomy" id="6290"/>
    <lineage>
        <taxon>Eukaryota</taxon>
        <taxon>Metazoa</taxon>
        <taxon>Ecdysozoa</taxon>
        <taxon>Nematoda</taxon>
        <taxon>Chromadorea</taxon>
        <taxon>Rhabditida</taxon>
        <taxon>Rhabditina</taxon>
        <taxon>Rhabditomorpha</taxon>
        <taxon>Strongyloidea</taxon>
        <taxon>Trichostrongylidae</taxon>
        <taxon>Haemonchus</taxon>
    </lineage>
</organism>
<dbReference type="WBParaSite" id="HPLM_0000433701-mRNA-1">
    <property type="protein sequence ID" value="HPLM_0000433701-mRNA-1"/>
    <property type="gene ID" value="HPLM_0000433701"/>
</dbReference>
<evidence type="ECO:0000313" key="3">
    <source>
        <dbReference type="WBParaSite" id="HPLM_0000433701-mRNA-1"/>
    </source>
</evidence>
<dbReference type="EMBL" id="UZAF01016200">
    <property type="protein sequence ID" value="VDO22989.1"/>
    <property type="molecule type" value="Genomic_DNA"/>
</dbReference>
<dbReference type="OMA" id="LNILEWH"/>
<reference evidence="1 2" key="2">
    <citation type="submission" date="2018-11" db="EMBL/GenBank/DDBJ databases">
        <authorList>
            <consortium name="Pathogen Informatics"/>
        </authorList>
    </citation>
    <scope>NUCLEOTIDE SEQUENCE [LARGE SCALE GENOMIC DNA]</scope>
    <source>
        <strain evidence="1 2">MHpl1</strain>
    </source>
</reference>
<dbReference type="AlphaFoldDB" id="A0A0N4W3F0"/>
<proteinExistence type="predicted"/>
<sequence>MTGRTHRDMMVYDVLPWAQQKMPDGWILQQDNDPKHTSGVVKTAFNERNVRFLDWPSHSPGRNPIEHVREELGGCVPRGQPEIGMRNLLSWLLNGMQYRTLSYRDSPIQCLLAVTP</sequence>
<protein>
    <submittedName>
        <fullName evidence="3">DDE_3 domain-containing protein</fullName>
    </submittedName>
</protein>
<evidence type="ECO:0000313" key="2">
    <source>
        <dbReference type="Proteomes" id="UP000268014"/>
    </source>
</evidence>
<accession>A0A0N4W3F0</accession>
<dbReference type="OrthoDB" id="5824123at2759"/>
<dbReference type="Proteomes" id="UP000268014">
    <property type="component" value="Unassembled WGS sequence"/>
</dbReference>
<dbReference type="STRING" id="6290.A0A0N4W3F0"/>
<dbReference type="InterPro" id="IPR036397">
    <property type="entry name" value="RNaseH_sf"/>
</dbReference>
<dbReference type="Gene3D" id="3.30.420.10">
    <property type="entry name" value="Ribonuclease H-like superfamily/Ribonuclease H"/>
    <property type="match status" value="1"/>
</dbReference>
<keyword evidence="2" id="KW-1185">Reference proteome</keyword>